<keyword evidence="1" id="KW-0472">Membrane</keyword>
<proteinExistence type="predicted"/>
<keyword evidence="1" id="KW-1133">Transmembrane helix</keyword>
<dbReference type="EMBL" id="CAKJTJ010000007">
    <property type="protein sequence ID" value="CAG9620968.1"/>
    <property type="molecule type" value="Genomic_DNA"/>
</dbReference>
<feature type="transmembrane region" description="Helical" evidence="1">
    <location>
        <begin position="37"/>
        <end position="62"/>
    </location>
</feature>
<sequence>MKKYKILLIGTILGFMVSLLYAVFIRLSDPMWGDLTAIASFMVLFPISILLSLLLQLGILIFQKYKR</sequence>
<comment type="caution">
    <text evidence="2">The sequence shown here is derived from an EMBL/GenBank/DDBJ whole genome shotgun (WGS) entry which is preliminary data.</text>
</comment>
<accession>A0ABN8A7A3</accession>
<reference evidence="2 3" key="1">
    <citation type="submission" date="2021-10" db="EMBL/GenBank/DDBJ databases">
        <authorList>
            <person name="Criscuolo A."/>
        </authorList>
    </citation>
    <scope>NUCLEOTIDE SEQUENCE [LARGE SCALE GENOMIC DNA]</scope>
    <source>
        <strain evidence="3">CIP 111883</strain>
    </source>
</reference>
<evidence type="ECO:0000313" key="3">
    <source>
        <dbReference type="Proteomes" id="UP000789833"/>
    </source>
</evidence>
<name>A0ABN8A7A3_9BACI</name>
<dbReference type="Proteomes" id="UP000789833">
    <property type="component" value="Unassembled WGS sequence"/>
</dbReference>
<protein>
    <submittedName>
        <fullName evidence="2">Uncharacterized protein</fullName>
    </submittedName>
</protein>
<organism evidence="2 3">
    <name type="scientific">Sutcliffiella rhizosphaerae</name>
    <dbReference type="NCBI Taxonomy" id="2880967"/>
    <lineage>
        <taxon>Bacteria</taxon>
        <taxon>Bacillati</taxon>
        <taxon>Bacillota</taxon>
        <taxon>Bacilli</taxon>
        <taxon>Bacillales</taxon>
        <taxon>Bacillaceae</taxon>
        <taxon>Sutcliffiella</taxon>
    </lineage>
</organism>
<evidence type="ECO:0000256" key="1">
    <source>
        <dbReference type="SAM" id="Phobius"/>
    </source>
</evidence>
<evidence type="ECO:0000313" key="2">
    <source>
        <dbReference type="EMBL" id="CAG9620968.1"/>
    </source>
</evidence>
<feature type="transmembrane region" description="Helical" evidence="1">
    <location>
        <begin position="7"/>
        <end position="25"/>
    </location>
</feature>
<gene>
    <name evidence="2" type="ORF">BACCIP111883_01740</name>
</gene>
<keyword evidence="1" id="KW-0812">Transmembrane</keyword>
<keyword evidence="3" id="KW-1185">Reference proteome</keyword>
<dbReference type="RefSeq" id="WP_230500877.1">
    <property type="nucleotide sequence ID" value="NZ_CAKJTJ010000007.1"/>
</dbReference>